<accession>A0A381P046</accession>
<reference evidence="2" key="1">
    <citation type="submission" date="2018-05" db="EMBL/GenBank/DDBJ databases">
        <authorList>
            <person name="Lanie J.A."/>
            <person name="Ng W.-L."/>
            <person name="Kazmierczak K.M."/>
            <person name="Andrzejewski T.M."/>
            <person name="Davidsen T.M."/>
            <person name="Wayne K.J."/>
            <person name="Tettelin H."/>
            <person name="Glass J.I."/>
            <person name="Rusch D."/>
            <person name="Podicherti R."/>
            <person name="Tsui H.-C.T."/>
            <person name="Winkler M.E."/>
        </authorList>
    </citation>
    <scope>NUCLEOTIDE SEQUENCE</scope>
</reference>
<evidence type="ECO:0000313" key="2">
    <source>
        <dbReference type="EMBL" id="SUZ59854.1"/>
    </source>
</evidence>
<name>A0A381P046_9ZZZZ</name>
<organism evidence="2">
    <name type="scientific">marine metagenome</name>
    <dbReference type="NCBI Taxonomy" id="408172"/>
    <lineage>
        <taxon>unclassified sequences</taxon>
        <taxon>metagenomes</taxon>
        <taxon>ecological metagenomes</taxon>
    </lineage>
</organism>
<dbReference type="AlphaFoldDB" id="A0A381P046"/>
<proteinExistence type="predicted"/>
<keyword evidence="1" id="KW-0812">Transmembrane</keyword>
<sequence>MLTISPAKPILGILVGLFTLSCIQAQEKAPVSIAELRIKEKDKGLNLEFIFSHTIGSNDISGWIDREKWLILNLYNIQPPATDFFADYVSYPIQEIQHSMSVDAVQISIHLSRPLRSFDVIRHLNSNEVLINVLYDEGNYDGETSDVKQSFIFPDPKDSQKKQHPLSWKDQRVRSSIRILCDTPGLPIYVDDKMVGHSPLDFGVDVLPGWHKVGYFPEDPTKMTKVRTPNEKLVNDIMRMGLMDVFVDEGDEATVVLNYQSLEGEVFDYNEKVRTGSFVGFGIFFLVILLLSWGMA</sequence>
<keyword evidence="1" id="KW-0472">Membrane</keyword>
<dbReference type="EMBL" id="UINC01000703">
    <property type="protein sequence ID" value="SUZ59854.1"/>
    <property type="molecule type" value="Genomic_DNA"/>
</dbReference>
<evidence type="ECO:0008006" key="3">
    <source>
        <dbReference type="Google" id="ProtNLM"/>
    </source>
</evidence>
<feature type="transmembrane region" description="Helical" evidence="1">
    <location>
        <begin position="278"/>
        <end position="295"/>
    </location>
</feature>
<evidence type="ECO:0000256" key="1">
    <source>
        <dbReference type="SAM" id="Phobius"/>
    </source>
</evidence>
<gene>
    <name evidence="2" type="ORF">METZ01_LOCUS12708</name>
</gene>
<protein>
    <recommendedName>
        <fullName evidence="3">PEGA domain-containing protein</fullName>
    </recommendedName>
</protein>
<keyword evidence="1" id="KW-1133">Transmembrane helix</keyword>